<name>A0A6G0XWW4_9STRA</name>
<dbReference type="Proteomes" id="UP000481153">
    <property type="component" value="Unassembled WGS sequence"/>
</dbReference>
<comment type="caution">
    <text evidence="2">The sequence shown here is derived from an EMBL/GenBank/DDBJ whole genome shotgun (WGS) entry which is preliminary data.</text>
</comment>
<proteinExistence type="predicted"/>
<gene>
    <name evidence="2" type="ORF">Ae201684_000263</name>
</gene>
<organism evidence="2 3">
    <name type="scientific">Aphanomyces euteiches</name>
    <dbReference type="NCBI Taxonomy" id="100861"/>
    <lineage>
        <taxon>Eukaryota</taxon>
        <taxon>Sar</taxon>
        <taxon>Stramenopiles</taxon>
        <taxon>Oomycota</taxon>
        <taxon>Saprolegniomycetes</taxon>
        <taxon>Saprolegniales</taxon>
        <taxon>Verrucalvaceae</taxon>
        <taxon>Aphanomyces</taxon>
    </lineage>
</organism>
<feature type="compositionally biased region" description="Basic and acidic residues" evidence="1">
    <location>
        <begin position="155"/>
        <end position="164"/>
    </location>
</feature>
<sequence length="282" mass="31989">MGSGDDLAFLESIGQHGGGEGCSTLDLMKRLEPPNFSPETIHEMATIVQADRQRKELQRVTIRRGEALIADVSKLGDIEEARNKLRPRFVPDKPEPRMLRGSKLVGVEKKVITSLVRPLSRSIGTSSTASLRSGNSLPSNSTNGSTKTKPAKQQTKLERERTQAEIEVEQLKGERVELEKNLLTVTKKLYRKYERQVFPGVHDKSRRTFEALHKQWSEPSLSEAAKYAAYMDGRYATRNELEYFPKPSDPRDATNSFHRIHRQHTKYGDSLAFAKHSLRDKF</sequence>
<feature type="region of interest" description="Disordered" evidence="1">
    <location>
        <begin position="123"/>
        <end position="164"/>
    </location>
</feature>
<evidence type="ECO:0000256" key="1">
    <source>
        <dbReference type="SAM" id="MobiDB-lite"/>
    </source>
</evidence>
<reference evidence="2 3" key="1">
    <citation type="submission" date="2019-07" db="EMBL/GenBank/DDBJ databases">
        <title>Genomics analysis of Aphanomyces spp. identifies a new class of oomycete effector associated with host adaptation.</title>
        <authorList>
            <person name="Gaulin E."/>
        </authorList>
    </citation>
    <scope>NUCLEOTIDE SEQUENCE [LARGE SCALE GENOMIC DNA]</scope>
    <source>
        <strain evidence="2 3">ATCC 201684</strain>
    </source>
</reference>
<keyword evidence="3" id="KW-1185">Reference proteome</keyword>
<dbReference type="VEuPathDB" id="FungiDB:AeMF1_019645"/>
<accession>A0A6G0XWW4</accession>
<protein>
    <submittedName>
        <fullName evidence="2">Uncharacterized protein</fullName>
    </submittedName>
</protein>
<evidence type="ECO:0000313" key="3">
    <source>
        <dbReference type="Proteomes" id="UP000481153"/>
    </source>
</evidence>
<feature type="compositionally biased region" description="Polar residues" evidence="1">
    <location>
        <begin position="123"/>
        <end position="154"/>
    </location>
</feature>
<dbReference type="EMBL" id="VJMJ01000002">
    <property type="protein sequence ID" value="KAF0745231.1"/>
    <property type="molecule type" value="Genomic_DNA"/>
</dbReference>
<dbReference type="AlphaFoldDB" id="A0A6G0XWW4"/>
<evidence type="ECO:0000313" key="2">
    <source>
        <dbReference type="EMBL" id="KAF0745231.1"/>
    </source>
</evidence>